<gene>
    <name evidence="3" type="ORF">J2Z65_004553</name>
</gene>
<feature type="domain" description="DUF3502" evidence="2">
    <location>
        <begin position="444"/>
        <end position="512"/>
    </location>
</feature>
<accession>A0ABS4I4I4</accession>
<dbReference type="InterPro" id="IPR022627">
    <property type="entry name" value="DUF3502"/>
</dbReference>
<reference evidence="3 4" key="1">
    <citation type="submission" date="2021-03" db="EMBL/GenBank/DDBJ databases">
        <title>Genomic Encyclopedia of Type Strains, Phase IV (KMG-IV): sequencing the most valuable type-strain genomes for metagenomic binning, comparative biology and taxonomic classification.</title>
        <authorList>
            <person name="Goeker M."/>
        </authorList>
    </citation>
    <scope>NUCLEOTIDE SEQUENCE [LARGE SCALE GENOMIC DNA]</scope>
    <source>
        <strain evidence="3 4">DSM 24950</strain>
    </source>
</reference>
<evidence type="ECO:0000313" key="3">
    <source>
        <dbReference type="EMBL" id="MBP1965316.1"/>
    </source>
</evidence>
<organism evidence="3 4">
    <name type="scientific">Paenibacillus aceris</name>
    <dbReference type="NCBI Taxonomy" id="869555"/>
    <lineage>
        <taxon>Bacteria</taxon>
        <taxon>Bacillati</taxon>
        <taxon>Bacillota</taxon>
        <taxon>Bacilli</taxon>
        <taxon>Bacillales</taxon>
        <taxon>Paenibacillaceae</taxon>
        <taxon>Paenibacillus</taxon>
    </lineage>
</organism>
<name>A0ABS4I4I4_9BACL</name>
<dbReference type="Pfam" id="PF12010">
    <property type="entry name" value="DUF3502"/>
    <property type="match status" value="1"/>
</dbReference>
<feature type="signal peptide" evidence="1">
    <location>
        <begin position="1"/>
        <end position="32"/>
    </location>
</feature>
<protein>
    <submittedName>
        <fullName evidence="3">Aldouronate transport system substrate-binding protein</fullName>
    </submittedName>
</protein>
<feature type="chain" id="PRO_5045876070" evidence="1">
    <location>
        <begin position="33"/>
        <end position="516"/>
    </location>
</feature>
<dbReference type="InterPro" id="IPR050490">
    <property type="entry name" value="Bact_solute-bd_prot1"/>
</dbReference>
<keyword evidence="4" id="KW-1185">Reference proteome</keyword>
<dbReference type="PANTHER" id="PTHR43649:SF17">
    <property type="entry name" value="ABC TRANSPORTER SOLUTE BINDING PROTEIN-SUGAR TRANSPORT"/>
    <property type="match status" value="1"/>
</dbReference>
<dbReference type="EMBL" id="JAGGKV010000013">
    <property type="protein sequence ID" value="MBP1965316.1"/>
    <property type="molecule type" value="Genomic_DNA"/>
</dbReference>
<evidence type="ECO:0000256" key="1">
    <source>
        <dbReference type="SAM" id="SignalP"/>
    </source>
</evidence>
<dbReference type="PROSITE" id="PS51257">
    <property type="entry name" value="PROKAR_LIPOPROTEIN"/>
    <property type="match status" value="1"/>
</dbReference>
<dbReference type="SUPFAM" id="SSF53850">
    <property type="entry name" value="Periplasmic binding protein-like II"/>
    <property type="match status" value="1"/>
</dbReference>
<dbReference type="RefSeq" id="WP_167058385.1">
    <property type="nucleotide sequence ID" value="NZ_JAAOZR010000018.1"/>
</dbReference>
<comment type="caution">
    <text evidence="3">The sequence shown here is derived from an EMBL/GenBank/DDBJ whole genome shotgun (WGS) entry which is preliminary data.</text>
</comment>
<evidence type="ECO:0000259" key="2">
    <source>
        <dbReference type="Pfam" id="PF12010"/>
    </source>
</evidence>
<dbReference type="Gene3D" id="3.40.190.10">
    <property type="entry name" value="Periplasmic binding protein-like II"/>
    <property type="match status" value="1"/>
</dbReference>
<proteinExistence type="predicted"/>
<sequence>MKNKKITRSAGFLMVTVLLASAVLSGCGSNVAKTDTATPGTSTQAPTTDNKTLAPVNLTWYVVGTPQKDQQVVTDAINKILKEKINTTLTINTIDWGAYDQKMNVIVSSGEPYDLAFTSSWANNYTQNVSKGALLPLDDLLQKYGKHILEQVPEKYWPAAKVNGKTYGVLNYQIYAIGRGLNIKKDLADKYTLDTSKIKKYADITPFLDQVKQGESGVTPFLATGNITNMYDLSDNEKGMTLDQVQGNSVNPLGVHFADKSLKVFDLVESPEFMAQAKMFREWYQKGYIRKDAASLKDAKAEGKTGKYAVMTGGYGPGSEAGAATELGYPVVQGKPVPQFVNTGAVIAAMTGINKNSKNPERAMMLLDLLFSDKDLYNLFTYGIEGTHYTKVDANTVEIVKDSAYNPSNAWEFGSWFNAYVQKGQPADTWEQMKKANNDSVASPLLGFLYNADAMKKENAQINAIMNEYLPIIYTGTQDPEKTVPELVNKLKAAGLDAMITDAQKQIDDWKAANGK</sequence>
<keyword evidence="1" id="KW-0732">Signal</keyword>
<dbReference type="PANTHER" id="PTHR43649">
    <property type="entry name" value="ARABINOSE-BINDING PROTEIN-RELATED"/>
    <property type="match status" value="1"/>
</dbReference>
<evidence type="ECO:0000313" key="4">
    <source>
        <dbReference type="Proteomes" id="UP001519344"/>
    </source>
</evidence>
<dbReference type="Proteomes" id="UP001519344">
    <property type="component" value="Unassembled WGS sequence"/>
</dbReference>